<dbReference type="PANTHER" id="PTHR33545:SF5">
    <property type="entry name" value="UPF0750 MEMBRANE PROTEIN YITT"/>
    <property type="match status" value="1"/>
</dbReference>
<evidence type="ECO:0000256" key="4">
    <source>
        <dbReference type="ARBA" id="ARBA00022989"/>
    </source>
</evidence>
<protein>
    <submittedName>
        <fullName evidence="8">Uncharacterized membrane-anchored protein YitT, contains DUF161 and DUF2179 domains</fullName>
    </submittedName>
</protein>
<accession>A0A1H9R4H0</accession>
<keyword evidence="2" id="KW-1003">Cell membrane</keyword>
<evidence type="ECO:0000313" key="8">
    <source>
        <dbReference type="EMBL" id="SER67741.1"/>
    </source>
</evidence>
<sequence>MAQIKTSTFWVEMIKKLLVVLIASVLNALALNKFLIPANIYAAGINGISQLMSSMLGDFVNIHVSTGLLILLFNIPIALLGWYKIGRDFTFYSFLTVAVTSMFLAIVPIGALTDDFVMNAVAGGALTGAAVGISMKYGFSTGGMDIVSLVLSKTTGRSVGNLMLMMNAIIIGTAGIVYGWEYALYTLLSLFVTARVLDAIHTSHQKVTAMIVTRHSTDVVKSIHSKLIRGLTVLPSKGGYTGDDSAILMIVITRYEMYDLEQAVRESDPNAFVNIIETSRVLGEFWDVDQQKKSKSL</sequence>
<dbReference type="PIRSF" id="PIRSF006483">
    <property type="entry name" value="Membrane_protein_YitT"/>
    <property type="match status" value="1"/>
</dbReference>
<keyword evidence="5 6" id="KW-0472">Membrane</keyword>
<dbReference type="InterPro" id="IPR019264">
    <property type="entry name" value="DUF2179"/>
</dbReference>
<reference evidence="8 9" key="1">
    <citation type="submission" date="2016-10" db="EMBL/GenBank/DDBJ databases">
        <authorList>
            <person name="de Groot N.N."/>
        </authorList>
    </citation>
    <scope>NUCLEOTIDE SEQUENCE [LARGE SCALE GENOMIC DNA]</scope>
    <source>
        <strain evidence="8 9">DSM 13760</strain>
    </source>
</reference>
<evidence type="ECO:0000256" key="2">
    <source>
        <dbReference type="ARBA" id="ARBA00022475"/>
    </source>
</evidence>
<evidence type="ECO:0000256" key="5">
    <source>
        <dbReference type="ARBA" id="ARBA00023136"/>
    </source>
</evidence>
<dbReference type="CDD" id="cd16380">
    <property type="entry name" value="YitT_C"/>
    <property type="match status" value="1"/>
</dbReference>
<organism evidence="8 9">
    <name type="scientific">Isobaculum melis</name>
    <dbReference type="NCBI Taxonomy" id="142588"/>
    <lineage>
        <taxon>Bacteria</taxon>
        <taxon>Bacillati</taxon>
        <taxon>Bacillota</taxon>
        <taxon>Bacilli</taxon>
        <taxon>Lactobacillales</taxon>
        <taxon>Carnobacteriaceae</taxon>
        <taxon>Isobaculum</taxon>
    </lineage>
</organism>
<feature type="transmembrane region" description="Helical" evidence="6">
    <location>
        <begin position="159"/>
        <end position="176"/>
    </location>
</feature>
<keyword evidence="3 6" id="KW-0812">Transmembrane</keyword>
<evidence type="ECO:0000313" key="9">
    <source>
        <dbReference type="Proteomes" id="UP000198948"/>
    </source>
</evidence>
<keyword evidence="9" id="KW-1185">Reference proteome</keyword>
<dbReference type="InterPro" id="IPR015867">
    <property type="entry name" value="N-reg_PII/ATP_PRibTrfase_C"/>
</dbReference>
<proteinExistence type="predicted"/>
<dbReference type="Pfam" id="PF10035">
    <property type="entry name" value="DUF2179"/>
    <property type="match status" value="1"/>
</dbReference>
<dbReference type="AlphaFoldDB" id="A0A1H9R4H0"/>
<feature type="transmembrane region" description="Helical" evidence="6">
    <location>
        <begin position="116"/>
        <end position="139"/>
    </location>
</feature>
<dbReference type="OrthoDB" id="2417289at2"/>
<name>A0A1H9R4H0_9LACT</name>
<dbReference type="Pfam" id="PF02588">
    <property type="entry name" value="YitT_membrane"/>
    <property type="match status" value="1"/>
</dbReference>
<feature type="transmembrane region" description="Helical" evidence="6">
    <location>
        <begin position="62"/>
        <end position="82"/>
    </location>
</feature>
<dbReference type="PANTHER" id="PTHR33545">
    <property type="entry name" value="UPF0750 MEMBRANE PROTEIN YITT-RELATED"/>
    <property type="match status" value="1"/>
</dbReference>
<gene>
    <name evidence="8" type="ORF">SAMN04488559_10358</name>
</gene>
<dbReference type="Proteomes" id="UP000198948">
    <property type="component" value="Unassembled WGS sequence"/>
</dbReference>
<dbReference type="RefSeq" id="WP_092650478.1">
    <property type="nucleotide sequence ID" value="NZ_FOHA01000003.1"/>
</dbReference>
<evidence type="ECO:0000256" key="1">
    <source>
        <dbReference type="ARBA" id="ARBA00004651"/>
    </source>
</evidence>
<comment type="subcellular location">
    <subcellularLocation>
        <location evidence="1">Cell membrane</location>
        <topology evidence="1">Multi-pass membrane protein</topology>
    </subcellularLocation>
</comment>
<feature type="transmembrane region" description="Helical" evidence="6">
    <location>
        <begin position="89"/>
        <end position="110"/>
    </location>
</feature>
<dbReference type="GO" id="GO:0005886">
    <property type="term" value="C:plasma membrane"/>
    <property type="evidence" value="ECO:0007669"/>
    <property type="project" value="UniProtKB-SubCell"/>
</dbReference>
<dbReference type="EMBL" id="FOHA01000003">
    <property type="protein sequence ID" value="SER67741.1"/>
    <property type="molecule type" value="Genomic_DNA"/>
</dbReference>
<dbReference type="Gene3D" id="3.30.70.120">
    <property type="match status" value="1"/>
</dbReference>
<dbReference type="InterPro" id="IPR051461">
    <property type="entry name" value="UPF0750_membrane"/>
</dbReference>
<feature type="domain" description="DUF2179" evidence="7">
    <location>
        <begin position="229"/>
        <end position="283"/>
    </location>
</feature>
<keyword evidence="4 6" id="KW-1133">Transmembrane helix</keyword>
<evidence type="ECO:0000259" key="7">
    <source>
        <dbReference type="Pfam" id="PF10035"/>
    </source>
</evidence>
<dbReference type="InterPro" id="IPR003740">
    <property type="entry name" value="YitT"/>
</dbReference>
<evidence type="ECO:0000256" key="3">
    <source>
        <dbReference type="ARBA" id="ARBA00022692"/>
    </source>
</evidence>
<evidence type="ECO:0000256" key="6">
    <source>
        <dbReference type="SAM" id="Phobius"/>
    </source>
</evidence>